<dbReference type="PANTHER" id="PTHR43300:SF12">
    <property type="entry name" value="CHLORAMPHENICOL ACETYLTRANSFERASE"/>
    <property type="match status" value="1"/>
</dbReference>
<evidence type="ECO:0000256" key="1">
    <source>
        <dbReference type="ARBA" id="ARBA00007274"/>
    </source>
</evidence>
<gene>
    <name evidence="8" type="ORF">MTP16_12010</name>
</gene>
<dbReference type="PANTHER" id="PTHR43300">
    <property type="entry name" value="ACETYLTRANSFERASE"/>
    <property type="match status" value="1"/>
</dbReference>
<keyword evidence="4" id="KW-0808">Transferase</keyword>
<name>A0ABY4AYT3_9BACT</name>
<organism evidence="8 9">
    <name type="scientific">Hymenobacter monticola</name>
    <dbReference type="NCBI Taxonomy" id="1705399"/>
    <lineage>
        <taxon>Bacteria</taxon>
        <taxon>Pseudomonadati</taxon>
        <taxon>Bacteroidota</taxon>
        <taxon>Cytophagia</taxon>
        <taxon>Cytophagales</taxon>
        <taxon>Hymenobacteraceae</taxon>
        <taxon>Hymenobacter</taxon>
    </lineage>
</organism>
<sequence>MSSVAPLHSPRYDTARLQACGDDVFISANVEIRRPQLVRVGSHVAIDSGLYLTTAATIGDYTHLGPYLTVIGGAQSTLLVEDFVTIAAGSRLICGSDRFGGEGLTSVTVPEAFRDAVELGTIRCARFAGIGTNAVVLPNVTIGEGSVIGACALVTADTEPWTIYVGVPARPVKARPRAKMQEYARRLGYLIE</sequence>
<evidence type="ECO:0000313" key="8">
    <source>
        <dbReference type="EMBL" id="UOE31860.1"/>
    </source>
</evidence>
<protein>
    <recommendedName>
        <fullName evidence="3">Chloramphenicol acetyltransferase</fullName>
        <ecNumber evidence="2">2.3.1.28</ecNumber>
    </recommendedName>
</protein>
<dbReference type="InterPro" id="IPR050179">
    <property type="entry name" value="Trans_hexapeptide_repeat"/>
</dbReference>
<keyword evidence="9" id="KW-1185">Reference proteome</keyword>
<dbReference type="InterPro" id="IPR001451">
    <property type="entry name" value="Hexapep"/>
</dbReference>
<dbReference type="Gene3D" id="2.160.10.10">
    <property type="entry name" value="Hexapeptide repeat proteins"/>
    <property type="match status" value="1"/>
</dbReference>
<keyword evidence="6" id="KW-0012">Acyltransferase</keyword>
<evidence type="ECO:0000256" key="5">
    <source>
        <dbReference type="ARBA" id="ARBA00023251"/>
    </source>
</evidence>
<dbReference type="EMBL" id="CP094534">
    <property type="protein sequence ID" value="UOE31860.1"/>
    <property type="molecule type" value="Genomic_DNA"/>
</dbReference>
<evidence type="ECO:0000256" key="2">
    <source>
        <dbReference type="ARBA" id="ARBA00013235"/>
    </source>
</evidence>
<comment type="catalytic activity">
    <reaction evidence="7">
        <text>chloramphenicol + acetyl-CoA = chloramphenicol 3-acetate + CoA</text>
        <dbReference type="Rhea" id="RHEA:18421"/>
        <dbReference type="ChEBI" id="CHEBI:16730"/>
        <dbReference type="ChEBI" id="CHEBI:17698"/>
        <dbReference type="ChEBI" id="CHEBI:57287"/>
        <dbReference type="ChEBI" id="CHEBI:57288"/>
        <dbReference type="EC" id="2.3.1.28"/>
    </reaction>
</comment>
<evidence type="ECO:0000256" key="7">
    <source>
        <dbReference type="ARBA" id="ARBA00047633"/>
    </source>
</evidence>
<comment type="similarity">
    <text evidence="1">Belongs to the transferase hexapeptide repeat family.</text>
</comment>
<evidence type="ECO:0000313" key="9">
    <source>
        <dbReference type="Proteomes" id="UP000831390"/>
    </source>
</evidence>
<dbReference type="InterPro" id="IPR011004">
    <property type="entry name" value="Trimer_LpxA-like_sf"/>
</dbReference>
<dbReference type="Proteomes" id="UP000831390">
    <property type="component" value="Chromosome"/>
</dbReference>
<proteinExistence type="inferred from homology"/>
<dbReference type="SUPFAM" id="SSF51161">
    <property type="entry name" value="Trimeric LpxA-like enzymes"/>
    <property type="match status" value="1"/>
</dbReference>
<dbReference type="RefSeq" id="WP_243508774.1">
    <property type="nucleotide sequence ID" value="NZ_CP094534.1"/>
</dbReference>
<keyword evidence="5" id="KW-0046">Antibiotic resistance</keyword>
<accession>A0ABY4AYT3</accession>
<evidence type="ECO:0000256" key="4">
    <source>
        <dbReference type="ARBA" id="ARBA00022679"/>
    </source>
</evidence>
<evidence type="ECO:0000256" key="6">
    <source>
        <dbReference type="ARBA" id="ARBA00023315"/>
    </source>
</evidence>
<dbReference type="EC" id="2.3.1.28" evidence="2"/>
<dbReference type="Pfam" id="PF00132">
    <property type="entry name" value="Hexapep"/>
    <property type="match status" value="1"/>
</dbReference>
<evidence type="ECO:0000256" key="3">
    <source>
        <dbReference type="ARBA" id="ARBA00020291"/>
    </source>
</evidence>
<reference evidence="8 9" key="1">
    <citation type="submission" date="2022-03" db="EMBL/GenBank/DDBJ databases">
        <title>Hymenobactersp. isolated from the air.</title>
        <authorList>
            <person name="Won M."/>
            <person name="Kwon S.-W."/>
        </authorList>
    </citation>
    <scope>NUCLEOTIDE SEQUENCE [LARGE SCALE GENOMIC DNA]</scope>
    <source>
        <strain evidence="8 9">KACC 22596</strain>
    </source>
</reference>